<evidence type="ECO:0000256" key="1">
    <source>
        <dbReference type="ARBA" id="ARBA00006821"/>
    </source>
</evidence>
<proteinExistence type="inferred from homology"/>
<dbReference type="PANTHER" id="PTHR36306:SF1">
    <property type="entry name" value="ALPHA-AMYLASE-RELATED"/>
    <property type="match status" value="1"/>
</dbReference>
<reference evidence="4" key="1">
    <citation type="submission" date="2021-03" db="EMBL/GenBank/DDBJ databases">
        <authorList>
            <person name="Wang G."/>
        </authorList>
    </citation>
    <scope>NUCLEOTIDE SEQUENCE</scope>
    <source>
        <strain evidence="4">KCTC 12899</strain>
    </source>
</reference>
<evidence type="ECO:0000256" key="2">
    <source>
        <dbReference type="ARBA" id="ARBA00023277"/>
    </source>
</evidence>
<dbReference type="InterPro" id="IPR004300">
    <property type="entry name" value="Glyco_hydro_57_N"/>
</dbReference>
<name>A0A8J7U1B2_9BACT</name>
<evidence type="ECO:0000259" key="3">
    <source>
        <dbReference type="Pfam" id="PF03065"/>
    </source>
</evidence>
<organism evidence="4 5">
    <name type="scientific">Acanthopleuribacter pedis</name>
    <dbReference type="NCBI Taxonomy" id="442870"/>
    <lineage>
        <taxon>Bacteria</taxon>
        <taxon>Pseudomonadati</taxon>
        <taxon>Acidobacteriota</taxon>
        <taxon>Holophagae</taxon>
        <taxon>Acanthopleuribacterales</taxon>
        <taxon>Acanthopleuribacteraceae</taxon>
        <taxon>Acanthopleuribacter</taxon>
    </lineage>
</organism>
<gene>
    <name evidence="4" type="ORF">J3U88_05900</name>
</gene>
<dbReference type="AlphaFoldDB" id="A0A8J7U1B2"/>
<accession>A0A8J7U1B2</accession>
<dbReference type="SUPFAM" id="SSF88713">
    <property type="entry name" value="Glycoside hydrolase/deacetylase"/>
    <property type="match status" value="1"/>
</dbReference>
<dbReference type="InterPro" id="IPR011330">
    <property type="entry name" value="Glyco_hydro/deAcase_b/a-brl"/>
</dbReference>
<feature type="domain" description="Glycoside hydrolase family 57 N-terminal" evidence="3">
    <location>
        <begin position="28"/>
        <end position="156"/>
    </location>
</feature>
<dbReference type="RefSeq" id="WP_207857526.1">
    <property type="nucleotide sequence ID" value="NZ_JAFREP010000004.1"/>
</dbReference>
<dbReference type="EMBL" id="JAFREP010000004">
    <property type="protein sequence ID" value="MBO1317988.1"/>
    <property type="molecule type" value="Genomic_DNA"/>
</dbReference>
<dbReference type="Pfam" id="PF03065">
    <property type="entry name" value="Glyco_hydro_57"/>
    <property type="match status" value="1"/>
</dbReference>
<dbReference type="GO" id="GO:0005975">
    <property type="term" value="P:carbohydrate metabolic process"/>
    <property type="evidence" value="ECO:0007669"/>
    <property type="project" value="InterPro"/>
</dbReference>
<dbReference type="Proteomes" id="UP000664417">
    <property type="component" value="Unassembled WGS sequence"/>
</dbReference>
<dbReference type="GO" id="GO:0003824">
    <property type="term" value="F:catalytic activity"/>
    <property type="evidence" value="ECO:0007669"/>
    <property type="project" value="InterPro"/>
</dbReference>
<evidence type="ECO:0000313" key="5">
    <source>
        <dbReference type="Proteomes" id="UP000664417"/>
    </source>
</evidence>
<comment type="caution">
    <text evidence="4">The sequence shown here is derived from an EMBL/GenBank/DDBJ whole genome shotgun (WGS) entry which is preliminary data.</text>
</comment>
<keyword evidence="2" id="KW-0119">Carbohydrate metabolism</keyword>
<keyword evidence="5" id="KW-1185">Reference proteome</keyword>
<protein>
    <recommendedName>
        <fullName evidence="3">Glycoside hydrolase family 57 N-terminal domain-containing protein</fullName>
    </recommendedName>
</protein>
<dbReference type="Gene3D" id="3.20.110.20">
    <property type="match status" value="1"/>
</dbReference>
<dbReference type="InterPro" id="IPR052046">
    <property type="entry name" value="GH57_Enzymes"/>
</dbReference>
<dbReference type="CDD" id="cd10794">
    <property type="entry name" value="GH57N_PfGalA_like"/>
    <property type="match status" value="1"/>
</dbReference>
<dbReference type="PANTHER" id="PTHR36306">
    <property type="entry name" value="ALPHA-AMYLASE-RELATED-RELATED"/>
    <property type="match status" value="1"/>
</dbReference>
<evidence type="ECO:0000313" key="4">
    <source>
        <dbReference type="EMBL" id="MBO1317988.1"/>
    </source>
</evidence>
<comment type="similarity">
    <text evidence="1">Belongs to the glycosyl hydrolase 57 family.</text>
</comment>
<sequence length="668" mass="74678">MPEAQATKAYAVFHLNLAFSALAMELRPTVIERCYRPLLDLVETHKIPVGIEMSSWTLAQIQQFDPDWVVRFRALLDRGACELIGSGLIQLIGPLVPASVNRANLALGMADYERVLGRRPRIAMVNEMTYSSGLVDLYHEVGFEGLIIDWDNARLALPTLPEHGPWVVQGPGGACLPVLWSDSILFQKCQRWVHRDITSVDYREYLERRLARAPAALPLYSSDAEIFGFRPKRYSYETEAAPPDEWDRISFLFTDFLKGYRLDWCLPSQALLVPEEPPGPTFALQTAAHPILVKKQPKYNVARWSVTGHSDLHMNTLCHRAADLLAADETASPELMRALCLLWSSDLRTHILQKRLSQAKAKLSILLHQLGGNPVFTQEEPFPTMAPVAVDRLADYGVRESVDCEHFFLSLETDHLRVIFNLRRGLALQALGFAGHDFQPLLGTLAHGYFDGIDLGADFFTGHLVIEPTGKRRITDLNRVRPKFYLDQAGPDPFLVVEAEIRTDLGAMIKRYRLNLAQPEITLSYSFPEWSIPDGTMRLGHFTLVPETYAGPLQLQCHQGGALPETFILDREVDQSQALSSVVSCSGGLGATKGVLAVGDQNRGVCISWCPGQAAVFPMIRHTPHAPGHLTRIIFSMAEWDETRKTGGVLPNINFVLRPYQSFLNALQ</sequence>